<proteinExistence type="predicted"/>
<keyword evidence="2" id="KW-1185">Reference proteome</keyword>
<name>A0ABV9H3D0_9HYPH</name>
<comment type="caution">
    <text evidence="1">The sequence shown here is derived from an EMBL/GenBank/DDBJ whole genome shotgun (WGS) entry which is preliminary data.</text>
</comment>
<organism evidence="1 2">
    <name type="scientific">Daeguia caeni</name>
    <dbReference type="NCBI Taxonomy" id="439612"/>
    <lineage>
        <taxon>Bacteria</taxon>
        <taxon>Pseudomonadati</taxon>
        <taxon>Pseudomonadota</taxon>
        <taxon>Alphaproteobacteria</taxon>
        <taxon>Hyphomicrobiales</taxon>
        <taxon>Brucellaceae</taxon>
        <taxon>Daeguia</taxon>
    </lineage>
</organism>
<dbReference type="RefSeq" id="WP_109988921.1">
    <property type="nucleotide sequence ID" value="NZ_JBHEEZ010000063.1"/>
</dbReference>
<evidence type="ECO:0000313" key="2">
    <source>
        <dbReference type="Proteomes" id="UP001596042"/>
    </source>
</evidence>
<reference evidence="2" key="1">
    <citation type="journal article" date="2019" name="Int. J. Syst. Evol. Microbiol.">
        <title>The Global Catalogue of Microorganisms (GCM) 10K type strain sequencing project: providing services to taxonomists for standard genome sequencing and annotation.</title>
        <authorList>
            <consortium name="The Broad Institute Genomics Platform"/>
            <consortium name="The Broad Institute Genome Sequencing Center for Infectious Disease"/>
            <person name="Wu L."/>
            <person name="Ma J."/>
        </authorList>
    </citation>
    <scope>NUCLEOTIDE SEQUENCE [LARGE SCALE GENOMIC DNA]</scope>
    <source>
        <strain evidence="2">CGMCC 1.15731</strain>
    </source>
</reference>
<dbReference type="Proteomes" id="UP001596042">
    <property type="component" value="Unassembled WGS sequence"/>
</dbReference>
<accession>A0ABV9H3D0</accession>
<gene>
    <name evidence="1" type="ORF">ACFO1V_01185</name>
</gene>
<evidence type="ECO:0000313" key="1">
    <source>
        <dbReference type="EMBL" id="MFC4623854.1"/>
    </source>
</evidence>
<protein>
    <submittedName>
        <fullName evidence="1">Uncharacterized protein</fullName>
    </submittedName>
</protein>
<sequence length="108" mass="12413">MNQRHVVHALNFSNPPQVGTVLLREGQRYELLEIRPYVRRDGKQTWLLVWQSHCADCDRAFEVITGIKTSVGNLNRRCSIHHSPGRAVSAAGVARRNRFLRRKASRKP</sequence>
<dbReference type="EMBL" id="JBHSEL010000013">
    <property type="protein sequence ID" value="MFC4623854.1"/>
    <property type="molecule type" value="Genomic_DNA"/>
</dbReference>